<evidence type="ECO:0000313" key="2">
    <source>
        <dbReference type="EMBL" id="MCL9813151.1"/>
    </source>
</evidence>
<dbReference type="EMBL" id="JAKRVY010000002">
    <property type="protein sequence ID" value="MCL9813151.1"/>
    <property type="molecule type" value="Genomic_DNA"/>
</dbReference>
<protein>
    <submittedName>
        <fullName evidence="2">DUF3006 domain-containing protein</fullName>
    </submittedName>
</protein>
<proteinExistence type="predicted"/>
<dbReference type="InterPro" id="IPR021377">
    <property type="entry name" value="DUF3006"/>
</dbReference>
<reference evidence="2 3" key="1">
    <citation type="journal article" date="2022" name="Syst. Appl. Microbiol.">
        <title>Natronocalculus amylovorans gen. nov., sp. nov., and Natranaeroarchaeum aerophilus sp. nov., dominant culturable amylolytic natronoarchaea from hypersaline soda lakes in southwestern Siberia.</title>
        <authorList>
            <person name="Sorokin D.Y."/>
            <person name="Elcheninov A.G."/>
            <person name="Khizhniak T.V."/>
            <person name="Koenen M."/>
            <person name="Bale N.J."/>
            <person name="Damste J.S.S."/>
            <person name="Kublanov I.V."/>
        </authorList>
    </citation>
    <scope>NUCLEOTIDE SEQUENCE [LARGE SCALE GENOMIC DNA]</scope>
    <source>
        <strain evidence="2 3">AArc-St1-1</strain>
    </source>
</reference>
<evidence type="ECO:0000256" key="1">
    <source>
        <dbReference type="SAM" id="MobiDB-lite"/>
    </source>
</evidence>
<dbReference type="AlphaFoldDB" id="A0AAE3FQ98"/>
<dbReference type="Proteomes" id="UP001202674">
    <property type="component" value="Unassembled WGS sequence"/>
</dbReference>
<gene>
    <name evidence="2" type="ORF">AArcSt11_05730</name>
</gene>
<accession>A0AAE3FQ98</accession>
<keyword evidence="3" id="KW-1185">Reference proteome</keyword>
<dbReference type="RefSeq" id="WP_250595373.1">
    <property type="nucleotide sequence ID" value="NZ_JAKRVY010000002.1"/>
</dbReference>
<dbReference type="Pfam" id="PF11213">
    <property type="entry name" value="DUF3006"/>
    <property type="match status" value="1"/>
</dbReference>
<organism evidence="2 3">
    <name type="scientific">Natranaeroarchaeum aerophilus</name>
    <dbReference type="NCBI Taxonomy" id="2917711"/>
    <lineage>
        <taxon>Archaea</taxon>
        <taxon>Methanobacteriati</taxon>
        <taxon>Methanobacteriota</taxon>
        <taxon>Stenosarchaea group</taxon>
        <taxon>Halobacteria</taxon>
        <taxon>Halobacteriales</taxon>
        <taxon>Natronoarchaeaceae</taxon>
        <taxon>Natranaeroarchaeum</taxon>
    </lineage>
</organism>
<feature type="region of interest" description="Disordered" evidence="1">
    <location>
        <begin position="65"/>
        <end position="92"/>
    </location>
</feature>
<name>A0AAE3FQ98_9EURY</name>
<sequence>MSETYDAVLDRIVDGEHATLLLEADDAVVDEYVIDVMEVPEDGRHEGAVFHAVVRDERIAELTYRQEETTKRTENAQDRLDRLSRPLSDEEN</sequence>
<evidence type="ECO:0000313" key="3">
    <source>
        <dbReference type="Proteomes" id="UP001202674"/>
    </source>
</evidence>
<comment type="caution">
    <text evidence="2">The sequence shown here is derived from an EMBL/GenBank/DDBJ whole genome shotgun (WGS) entry which is preliminary data.</text>
</comment>